<evidence type="ECO:0000313" key="2">
    <source>
        <dbReference type="Proteomes" id="UP000185557"/>
    </source>
</evidence>
<dbReference type="OrthoDB" id="6636527at2"/>
<evidence type="ECO:0000313" key="1">
    <source>
        <dbReference type="EMBL" id="OKH46211.1"/>
    </source>
</evidence>
<organism evidence="1 2">
    <name type="scientific">Phormidium tenue NIES-30</name>
    <dbReference type="NCBI Taxonomy" id="549789"/>
    <lineage>
        <taxon>Bacteria</taxon>
        <taxon>Bacillati</taxon>
        <taxon>Cyanobacteriota</taxon>
        <taxon>Cyanophyceae</taxon>
        <taxon>Oscillatoriophycideae</taxon>
        <taxon>Oscillatoriales</taxon>
        <taxon>Oscillatoriaceae</taxon>
        <taxon>Phormidium</taxon>
    </lineage>
</organism>
<keyword evidence="2" id="KW-1185">Reference proteome</keyword>
<dbReference type="AlphaFoldDB" id="A0A1U7J296"/>
<sequence length="236" mass="27351">MFDKLDDIVYAPIKLMTDWASEPLRAAEHKRDLEKQAASKNIEAQLRREEKELEVNLSIKKETEIKRILVEIEQCKKDREFARMTAVSEAIMKYQQELTKLNVNAINAIGHMQLDLRDKAQTLVYERTIKYKELQDSAFNEAAEDLKKIEERFSGNAMAQEILIKAVDQRLANIINTAHNFLLELNADIKLLNQNISILADKGQFFIEQHLDKFHVIDSTVKEARRIEGEQVSKNI</sequence>
<dbReference type="STRING" id="549789.NIES30_17830"/>
<dbReference type="Proteomes" id="UP000185557">
    <property type="component" value="Unassembled WGS sequence"/>
</dbReference>
<accession>A0A1U7J296</accession>
<dbReference type="EMBL" id="MRCG01000014">
    <property type="protein sequence ID" value="OKH46211.1"/>
    <property type="molecule type" value="Genomic_DNA"/>
</dbReference>
<comment type="caution">
    <text evidence="1">The sequence shown here is derived from an EMBL/GenBank/DDBJ whole genome shotgun (WGS) entry which is preliminary data.</text>
</comment>
<reference evidence="1 2" key="1">
    <citation type="submission" date="2016-11" db="EMBL/GenBank/DDBJ databases">
        <title>Draft Genome Sequences of Nine Cyanobacterial Strains from Diverse Habitats.</title>
        <authorList>
            <person name="Zhu T."/>
            <person name="Hou S."/>
            <person name="Lu X."/>
            <person name="Hess W.R."/>
        </authorList>
    </citation>
    <scope>NUCLEOTIDE SEQUENCE [LARGE SCALE GENOMIC DNA]</scope>
    <source>
        <strain evidence="1 2">NIES-30</strain>
    </source>
</reference>
<proteinExistence type="predicted"/>
<gene>
    <name evidence="1" type="ORF">NIES30_17830</name>
</gene>
<protein>
    <submittedName>
        <fullName evidence="1">Uncharacterized protein</fullName>
    </submittedName>
</protein>
<name>A0A1U7J296_9CYAN</name>